<evidence type="ECO:0008006" key="3">
    <source>
        <dbReference type="Google" id="ProtNLM"/>
    </source>
</evidence>
<name>A0ABQ9CY18_9PASS</name>
<evidence type="ECO:0000313" key="2">
    <source>
        <dbReference type="Proteomes" id="UP001145742"/>
    </source>
</evidence>
<dbReference type="Proteomes" id="UP001145742">
    <property type="component" value="Unassembled WGS sequence"/>
</dbReference>
<keyword evidence="2" id="KW-1185">Reference proteome</keyword>
<reference evidence="1" key="1">
    <citation type="submission" date="2019-10" db="EMBL/GenBank/DDBJ databases">
        <authorList>
            <person name="Soares A.E.R."/>
            <person name="Aleixo A."/>
            <person name="Schneider P."/>
            <person name="Miyaki C.Y."/>
            <person name="Schneider M.P."/>
            <person name="Mello C."/>
            <person name="Vasconcelos A.T.R."/>
        </authorList>
    </citation>
    <scope>NUCLEOTIDE SEQUENCE</scope>
    <source>
        <tissue evidence="1">Muscle</tissue>
    </source>
</reference>
<evidence type="ECO:0000313" key="1">
    <source>
        <dbReference type="EMBL" id="KAJ7408684.1"/>
    </source>
</evidence>
<sequence length="215" mass="25096">MNLKPLQPANSNQLLSLVSLYWLGQDLQNTSISFLGYFARENLARHFLSLKSERIRGIINRKKKEGKKDHKYYSEKTGLRIADEQKAEERDLDRLEKWADRNLMKFSKGKCKVLDLGRNNPIHQHMLGTIQMESSSTEKDLEVLTNTKLNMIQQHALVAKKANGILCCIQQNIANRWRDVILPVYSVLVRPYPDCCVQFWTSQYRRDLDVFEIVQ</sequence>
<protein>
    <recommendedName>
        <fullName evidence="3">Rna-directed dna polymerase from mobile element jockey-like</fullName>
    </recommendedName>
</protein>
<comment type="caution">
    <text evidence="1">The sequence shown here is derived from an EMBL/GenBank/DDBJ whole genome shotgun (WGS) entry which is preliminary data.</text>
</comment>
<proteinExistence type="predicted"/>
<organism evidence="1 2">
    <name type="scientific">Willisornis vidua</name>
    <name type="common">Xingu scale-backed antbird</name>
    <dbReference type="NCBI Taxonomy" id="1566151"/>
    <lineage>
        <taxon>Eukaryota</taxon>
        <taxon>Metazoa</taxon>
        <taxon>Chordata</taxon>
        <taxon>Craniata</taxon>
        <taxon>Vertebrata</taxon>
        <taxon>Euteleostomi</taxon>
        <taxon>Archelosauria</taxon>
        <taxon>Archosauria</taxon>
        <taxon>Dinosauria</taxon>
        <taxon>Saurischia</taxon>
        <taxon>Theropoda</taxon>
        <taxon>Coelurosauria</taxon>
        <taxon>Aves</taxon>
        <taxon>Neognathae</taxon>
        <taxon>Neoaves</taxon>
        <taxon>Telluraves</taxon>
        <taxon>Australaves</taxon>
        <taxon>Passeriformes</taxon>
        <taxon>Thamnophilidae</taxon>
        <taxon>Willisornis</taxon>
    </lineage>
</organism>
<gene>
    <name evidence="1" type="ORF">WISP_119109</name>
</gene>
<dbReference type="EMBL" id="WHWB01034529">
    <property type="protein sequence ID" value="KAJ7408684.1"/>
    <property type="molecule type" value="Genomic_DNA"/>
</dbReference>
<dbReference type="PANTHER" id="PTHR33332">
    <property type="entry name" value="REVERSE TRANSCRIPTASE DOMAIN-CONTAINING PROTEIN"/>
    <property type="match status" value="1"/>
</dbReference>
<accession>A0ABQ9CY18</accession>